<name>A0A0F8ZFD2_9ZZZZ</name>
<protein>
    <submittedName>
        <fullName evidence="2">Uncharacterized protein</fullName>
    </submittedName>
</protein>
<sequence length="84" mass="9675">MVKKPIHNEGIKAMDDQQLAEHMELFHWEYSDDGRVVSIDAYRALVHDADHSGNEGITVPHIHGNERNKANALPMYRSRQRRLG</sequence>
<evidence type="ECO:0000256" key="1">
    <source>
        <dbReference type="SAM" id="MobiDB-lite"/>
    </source>
</evidence>
<feature type="region of interest" description="Disordered" evidence="1">
    <location>
        <begin position="56"/>
        <end position="84"/>
    </location>
</feature>
<organism evidence="2">
    <name type="scientific">marine sediment metagenome</name>
    <dbReference type="NCBI Taxonomy" id="412755"/>
    <lineage>
        <taxon>unclassified sequences</taxon>
        <taxon>metagenomes</taxon>
        <taxon>ecological metagenomes</taxon>
    </lineage>
</organism>
<dbReference type="AlphaFoldDB" id="A0A0F8ZFD2"/>
<dbReference type="EMBL" id="LAZR01051670">
    <property type="protein sequence ID" value="KKK84660.1"/>
    <property type="molecule type" value="Genomic_DNA"/>
</dbReference>
<reference evidence="2" key="1">
    <citation type="journal article" date="2015" name="Nature">
        <title>Complex archaea that bridge the gap between prokaryotes and eukaryotes.</title>
        <authorList>
            <person name="Spang A."/>
            <person name="Saw J.H."/>
            <person name="Jorgensen S.L."/>
            <person name="Zaremba-Niedzwiedzka K."/>
            <person name="Martijn J."/>
            <person name="Lind A.E."/>
            <person name="van Eijk R."/>
            <person name="Schleper C."/>
            <person name="Guy L."/>
            <person name="Ettema T.J."/>
        </authorList>
    </citation>
    <scope>NUCLEOTIDE SEQUENCE</scope>
</reference>
<evidence type="ECO:0000313" key="2">
    <source>
        <dbReference type="EMBL" id="KKK84660.1"/>
    </source>
</evidence>
<gene>
    <name evidence="2" type="ORF">LCGC14_2781120</name>
</gene>
<accession>A0A0F8ZFD2</accession>
<comment type="caution">
    <text evidence="2">The sequence shown here is derived from an EMBL/GenBank/DDBJ whole genome shotgun (WGS) entry which is preliminary data.</text>
</comment>
<proteinExistence type="predicted"/>